<evidence type="ECO:0000256" key="1">
    <source>
        <dbReference type="ARBA" id="ARBA00022737"/>
    </source>
</evidence>
<dbReference type="InterPro" id="IPR009091">
    <property type="entry name" value="RCC1/BLIP-II"/>
</dbReference>
<proteinExistence type="predicted"/>
<name>A0AA88GL06_NAELO</name>
<evidence type="ECO:0000313" key="4">
    <source>
        <dbReference type="Proteomes" id="UP000816034"/>
    </source>
</evidence>
<dbReference type="AlphaFoldDB" id="A0AA88GL06"/>
<dbReference type="PANTHER" id="PTHR22870">
    <property type="entry name" value="REGULATOR OF CHROMOSOME CONDENSATION"/>
    <property type="match status" value="1"/>
</dbReference>
<gene>
    <name evidence="3" type="ORF">C9374_008080</name>
</gene>
<keyword evidence="4" id="KW-1185">Reference proteome</keyword>
<reference evidence="3 4" key="1">
    <citation type="journal article" date="2018" name="BMC Genomics">
        <title>The genome of Naegleria lovaniensis, the basis for a comparative approach to unravel pathogenicity factors of the human pathogenic amoeba N. fowleri.</title>
        <authorList>
            <person name="Liechti N."/>
            <person name="Schurch N."/>
            <person name="Bruggmann R."/>
            <person name="Wittwer M."/>
        </authorList>
    </citation>
    <scope>NUCLEOTIDE SEQUENCE [LARGE SCALE GENOMIC DNA]</scope>
    <source>
        <strain evidence="3 4">ATCC 30569</strain>
    </source>
</reference>
<dbReference type="PROSITE" id="PS50012">
    <property type="entry name" value="RCC1_3"/>
    <property type="match status" value="1"/>
</dbReference>
<sequence>MSLLLIHGKWNSDLLPTNNEQNKVQLVHLSECIPPSSRVVKMAFGIYQAIFVTDNNEIFIAGTSLPRNEAQNQSSSKPNLQFITPSAHLPSFNHQNASTFHYSSLQHDNSFHNHSMDTLCFSPTCYFPFAQVNHPYLEQSLISSPLIACGPEFGIFSLSTVSRRNVVRNVGLHGGAVNGNNNSSVRSKEINSRSNPNMENNISHYMFTFGWDSKKVFQPSIRNSHDEFGGLLLHHFLIEEVPQDFSNLKISELVCGGDHWFTIFEDRKTVIGKGYNAYFQLGLGHNKDVKKMCQIPMMEGVTIEKASCGLYHSVFITRKDVSSHRSKSTLQVIVCGNNLAGQLAVKNHSKIHNFQESPSWSRIVQSEGIIHLKCEYQSTWIMTENGNLYACGYLPISDPNLSSESSTIAKAIKQRVFDPVRFKAPSSSPLSNCTMSATCRKSSLLACGGFHTLVANHRMDSLIGIGDNTSHQMRNSEEFYGTIPHGDAFVENSSNTLYFHKSYQTSSTRRNQKFCTFEHPEQSPYSSKPPQFRYYHICGVYGSRDCSVIHLERIATFTTSIWEEMKRHYDEEGRNNGGTLRMDAHHFYLCDISIHTNY</sequence>
<evidence type="ECO:0000313" key="3">
    <source>
        <dbReference type="EMBL" id="KAG2378441.1"/>
    </source>
</evidence>
<organism evidence="3 4">
    <name type="scientific">Naegleria lovaniensis</name>
    <name type="common">Amoeba</name>
    <dbReference type="NCBI Taxonomy" id="51637"/>
    <lineage>
        <taxon>Eukaryota</taxon>
        <taxon>Discoba</taxon>
        <taxon>Heterolobosea</taxon>
        <taxon>Tetramitia</taxon>
        <taxon>Eutetramitia</taxon>
        <taxon>Vahlkampfiidae</taxon>
        <taxon>Naegleria</taxon>
    </lineage>
</organism>
<dbReference type="Pfam" id="PF00415">
    <property type="entry name" value="RCC1"/>
    <property type="match status" value="1"/>
</dbReference>
<comment type="caution">
    <text evidence="3">The sequence shown here is derived from an EMBL/GenBank/DDBJ whole genome shotgun (WGS) entry which is preliminary data.</text>
</comment>
<dbReference type="InterPro" id="IPR000408">
    <property type="entry name" value="Reg_chr_condens"/>
</dbReference>
<dbReference type="Gene3D" id="2.130.10.30">
    <property type="entry name" value="Regulator of chromosome condensation 1/beta-lactamase-inhibitor protein II"/>
    <property type="match status" value="1"/>
</dbReference>
<dbReference type="SUPFAM" id="SSF50985">
    <property type="entry name" value="RCC1/BLIP-II"/>
    <property type="match status" value="1"/>
</dbReference>
<dbReference type="EMBL" id="PYSW02000032">
    <property type="protein sequence ID" value="KAG2378441.1"/>
    <property type="molecule type" value="Genomic_DNA"/>
</dbReference>
<protein>
    <submittedName>
        <fullName evidence="3">Uncharacterized protein</fullName>
    </submittedName>
</protein>
<feature type="repeat" description="RCC1" evidence="2">
    <location>
        <begin position="268"/>
        <end position="319"/>
    </location>
</feature>
<keyword evidence="1" id="KW-0677">Repeat</keyword>
<accession>A0AA88GL06</accession>
<dbReference type="RefSeq" id="XP_044545703.1">
    <property type="nucleotide sequence ID" value="XM_044698117.1"/>
</dbReference>
<dbReference type="PANTHER" id="PTHR22870:SF408">
    <property type="entry name" value="OS09G0560450 PROTEIN"/>
    <property type="match status" value="1"/>
</dbReference>
<dbReference type="GeneID" id="68100534"/>
<evidence type="ECO:0000256" key="2">
    <source>
        <dbReference type="PROSITE-ProRule" id="PRU00235"/>
    </source>
</evidence>
<dbReference type="InterPro" id="IPR051210">
    <property type="entry name" value="Ub_ligase/GEF_domain"/>
</dbReference>
<dbReference type="Proteomes" id="UP000816034">
    <property type="component" value="Unassembled WGS sequence"/>
</dbReference>